<organism evidence="4">
    <name type="scientific">Symploca sp. SIO1C4</name>
    <dbReference type="NCBI Taxonomy" id="2607765"/>
    <lineage>
        <taxon>Bacteria</taxon>
        <taxon>Bacillati</taxon>
        <taxon>Cyanobacteriota</taxon>
        <taxon>Cyanophyceae</taxon>
        <taxon>Coleofasciculales</taxon>
        <taxon>Coleofasciculaceae</taxon>
        <taxon>Symploca</taxon>
    </lineage>
</organism>
<reference evidence="4" key="1">
    <citation type="submission" date="2019-11" db="EMBL/GenBank/DDBJ databases">
        <title>Genomic insights into an expanded diversity of filamentous marine cyanobacteria reveals the extraordinary biosynthetic potential of Moorea and Okeania.</title>
        <authorList>
            <person name="Ferreira Leao T."/>
            <person name="Wang M."/>
            <person name="Moss N."/>
            <person name="Da Silva R."/>
            <person name="Sanders J."/>
            <person name="Nurk S."/>
            <person name="Gurevich A."/>
            <person name="Humphrey G."/>
            <person name="Reher R."/>
            <person name="Zhu Q."/>
            <person name="Belda-Ferre P."/>
            <person name="Glukhov E."/>
            <person name="Rex R."/>
            <person name="Dorrestein P.C."/>
            <person name="Knight R."/>
            <person name="Pevzner P."/>
            <person name="Gerwick W.H."/>
            <person name="Gerwick L."/>
        </authorList>
    </citation>
    <scope>NUCLEOTIDE SEQUENCE</scope>
    <source>
        <strain evidence="4">SIO1C4</strain>
    </source>
</reference>
<protein>
    <submittedName>
        <fullName evidence="4">Sulfotransferase</fullName>
    </submittedName>
</protein>
<feature type="domain" description="Sulfotransferase" evidence="3">
    <location>
        <begin position="35"/>
        <end position="263"/>
    </location>
</feature>
<comment type="caution">
    <text evidence="4">The sequence shown here is derived from an EMBL/GenBank/DDBJ whole genome shotgun (WGS) entry which is preliminary data.</text>
</comment>
<evidence type="ECO:0000313" key="4">
    <source>
        <dbReference type="EMBL" id="NER29535.1"/>
    </source>
</evidence>
<dbReference type="EMBL" id="JAAHFQ010000384">
    <property type="protein sequence ID" value="NER29535.1"/>
    <property type="molecule type" value="Genomic_DNA"/>
</dbReference>
<evidence type="ECO:0000256" key="2">
    <source>
        <dbReference type="ARBA" id="ARBA00023180"/>
    </source>
</evidence>
<dbReference type="InterPro" id="IPR037359">
    <property type="entry name" value="NST/OST"/>
</dbReference>
<keyword evidence="1 4" id="KW-0808">Transferase</keyword>
<dbReference type="InterPro" id="IPR027417">
    <property type="entry name" value="P-loop_NTPase"/>
</dbReference>
<dbReference type="PANTHER" id="PTHR10605:SF56">
    <property type="entry name" value="BIFUNCTIONAL HEPARAN SULFATE N-DEACETYLASE_N-SULFOTRANSFERASE"/>
    <property type="match status" value="1"/>
</dbReference>
<dbReference type="Pfam" id="PF00685">
    <property type="entry name" value="Sulfotransfer_1"/>
    <property type="match status" value="1"/>
</dbReference>
<dbReference type="AlphaFoldDB" id="A0A6B3NF26"/>
<proteinExistence type="predicted"/>
<gene>
    <name evidence="4" type="ORF">F6J89_18395</name>
</gene>
<evidence type="ECO:0000259" key="3">
    <source>
        <dbReference type="Pfam" id="PF00685"/>
    </source>
</evidence>
<dbReference type="PANTHER" id="PTHR10605">
    <property type="entry name" value="HEPARAN SULFATE SULFOTRANSFERASE"/>
    <property type="match status" value="1"/>
</dbReference>
<evidence type="ECO:0000256" key="1">
    <source>
        <dbReference type="ARBA" id="ARBA00022679"/>
    </source>
</evidence>
<dbReference type="SUPFAM" id="SSF52540">
    <property type="entry name" value="P-loop containing nucleoside triphosphate hydrolases"/>
    <property type="match status" value="1"/>
</dbReference>
<accession>A0A6B3NF26</accession>
<dbReference type="GO" id="GO:0008146">
    <property type="term" value="F:sulfotransferase activity"/>
    <property type="evidence" value="ECO:0007669"/>
    <property type="project" value="InterPro"/>
</dbReference>
<sequence length="356" mass="41720">MIRINELEYLDLRIAELKKSERNLKTTLANNPFSPNFLIIGAAKAGTTALYHYLAQHPDIYMSPIKELNFFAFEGEKYHSDGLADEGGIKRYEHLRRISVTDPEAYQLQFKGVTNERAIGEASPMYLYNPRTPQRIHDYKSDMRLIVILRNPVDRAHSHFAQYVFKGQERLTDFSQAIKAEDIYVPNIWWGYRHYVRLGFYYRQLQQYFNLFSPDLIKIYLFEDLKASPNRVLQDIFNFIEVDSNLVADTSTKHNQSLVAKNKTVHHSLRNLETFLRSQNPANKLLRQLLPNRLKKLGSDWRVNLEQKNLVKGKPPLSMDVRQQLTSIYRDDILKLQDLIGRDLSNWLKCNKPVDE</sequence>
<name>A0A6B3NF26_9CYAN</name>
<dbReference type="Gene3D" id="3.40.50.300">
    <property type="entry name" value="P-loop containing nucleotide triphosphate hydrolases"/>
    <property type="match status" value="1"/>
</dbReference>
<keyword evidence="2" id="KW-0325">Glycoprotein</keyword>
<dbReference type="InterPro" id="IPR000863">
    <property type="entry name" value="Sulfotransferase_dom"/>
</dbReference>